<dbReference type="SUPFAM" id="SSF47384">
    <property type="entry name" value="Homodimeric domain of signal transducing histidine kinase"/>
    <property type="match status" value="1"/>
</dbReference>
<protein>
    <recommendedName>
        <fullName evidence="2">histidine kinase</fullName>
        <ecNumber evidence="2">2.7.13.3</ecNumber>
    </recommendedName>
</protein>
<dbReference type="SUPFAM" id="SSF52172">
    <property type="entry name" value="CheY-like"/>
    <property type="match status" value="1"/>
</dbReference>
<dbReference type="InterPro" id="IPR036890">
    <property type="entry name" value="HATPase_C_sf"/>
</dbReference>
<dbReference type="PANTHER" id="PTHR45339:SF1">
    <property type="entry name" value="HYBRID SIGNAL TRANSDUCTION HISTIDINE KINASE J"/>
    <property type="match status" value="1"/>
</dbReference>
<dbReference type="CDD" id="cd16922">
    <property type="entry name" value="HATPase_EvgS-ArcB-TorS-like"/>
    <property type="match status" value="1"/>
</dbReference>
<accession>A0AAU6P1L4</accession>
<feature type="domain" description="Response regulatory" evidence="8">
    <location>
        <begin position="570"/>
        <end position="684"/>
    </location>
</feature>
<comment type="catalytic activity">
    <reaction evidence="1">
        <text>ATP + protein L-histidine = ADP + protein N-phospho-L-histidine.</text>
        <dbReference type="EC" id="2.7.13.3"/>
    </reaction>
</comment>
<keyword evidence="4" id="KW-0902">Two-component regulatory system</keyword>
<dbReference type="CDD" id="cd00082">
    <property type="entry name" value="HisKA"/>
    <property type="match status" value="1"/>
</dbReference>
<dbReference type="SMART" id="SM00448">
    <property type="entry name" value="REC"/>
    <property type="match status" value="1"/>
</dbReference>
<feature type="transmembrane region" description="Helical" evidence="6">
    <location>
        <begin position="12"/>
        <end position="33"/>
    </location>
</feature>
<name>A0AAU6P1L4_9FLAO</name>
<dbReference type="PRINTS" id="PR00344">
    <property type="entry name" value="BCTRLSENSOR"/>
</dbReference>
<dbReference type="InterPro" id="IPR001789">
    <property type="entry name" value="Sig_transdc_resp-reg_receiver"/>
</dbReference>
<dbReference type="SMART" id="SM00387">
    <property type="entry name" value="HATPase_c"/>
    <property type="match status" value="1"/>
</dbReference>
<dbReference type="Gene3D" id="1.10.287.130">
    <property type="match status" value="1"/>
</dbReference>
<dbReference type="SMART" id="SM00388">
    <property type="entry name" value="HisKA"/>
    <property type="match status" value="1"/>
</dbReference>
<dbReference type="Gene3D" id="3.30.565.10">
    <property type="entry name" value="Histidine kinase-like ATPase, C-terminal domain"/>
    <property type="match status" value="1"/>
</dbReference>
<evidence type="ECO:0000259" key="9">
    <source>
        <dbReference type="PROSITE" id="PS50839"/>
    </source>
</evidence>
<dbReference type="RefSeq" id="WP_338733014.1">
    <property type="nucleotide sequence ID" value="NZ_CP136924.1"/>
</dbReference>
<dbReference type="CDD" id="cd17546">
    <property type="entry name" value="REC_hyHK_CKI1_RcsC-like"/>
    <property type="match status" value="1"/>
</dbReference>
<dbReference type="InterPro" id="IPR004358">
    <property type="entry name" value="Sig_transdc_His_kin-like_C"/>
</dbReference>
<dbReference type="Proteomes" id="UP001368318">
    <property type="component" value="Chromosome"/>
</dbReference>
<dbReference type="FunFam" id="3.30.565.10:FF:000010">
    <property type="entry name" value="Sensor histidine kinase RcsC"/>
    <property type="match status" value="1"/>
</dbReference>
<reference evidence="10 12" key="1">
    <citation type="submission" date="2023-10" db="EMBL/GenBank/DDBJ databases">
        <title>Culture-based analysis of two novel bacteria associated with mangrove crab gills.</title>
        <authorList>
            <person name="Yang X."/>
            <person name="Garuglieri E."/>
            <person name="Van Goethem M.W."/>
            <person name="Fusi M."/>
            <person name="Marasco R."/>
            <person name="Daffonchio D.G."/>
        </authorList>
    </citation>
    <scope>NUCLEOTIDE SEQUENCE [LARGE SCALE GENOMIC DNA]</scope>
    <source>
        <strain evidence="11">UG2-1</strain>
        <strain evidence="10">UG2-2</strain>
        <strain evidence="12">UG2_2</strain>
    </source>
</reference>
<sequence length="687" mass="78542">MKDLTKILTSGRNILIFPIAIFIGLSTVAYFIWDKSIHDYQVRVKEQIQLTGTLSTKEFIKTINKEVQRIENLKNRLEISEGDYHKYWKKETNMILNQSHSAKFIEWIDSSMIITKITPIKENIEAIGLDISTVDYRRDDWIKHSKQKTINITPWSKMTQGGYAFLIDVPTYYNNAFQGTVTSGMDFTQNFNEFSKGLENFCIELTDHNGTAFYSYNMTKKAHVDNSYTFSSLLKADKLKNQDWKLKLYPTKELLSSTEERTFINYTLLFGLMLSFLLSLLSYFYHKSLKETQKALDSNTRLANLNLSLKKEKQKAEEASKAKTDFLSNMSHEIRTPLHAILGFIQILKQGNFSDNEREYIGLMDKSSKNLLAIVNDILEIHKIESGTVTLEESSFSPLKKVKDITDTFQLQFEEKNLFLKTNLTQNAGIKAYGDKNKFSQVFTNLLKNALKFTEKGGINVSYTEQLIDDKLKVKVSIKDTGVGIPKSKLKTIFKRFTQLDSSLKKQHEGSGLGLAISKEFSELLNGNITVESSEDNGSTFVFTSSFKVSDNQEHVIDKSIDDLQLEHLKVLIVDDNNINVIVLKKLLEEVNIQVDIANNGLEALKKTKTADYNLIFMDIHMPEMDGYEATKNIRKVNDHVVIIGLSANVTTTAIEKAINSGMTNYLTKPFVKERLYKLINMYFPNN</sequence>
<proteinExistence type="predicted"/>
<keyword evidence="6" id="KW-0472">Membrane</keyword>
<evidence type="ECO:0000256" key="1">
    <source>
        <dbReference type="ARBA" id="ARBA00000085"/>
    </source>
</evidence>
<dbReference type="SUPFAM" id="SSF55874">
    <property type="entry name" value="ATPase domain of HSP90 chaperone/DNA topoisomerase II/histidine kinase"/>
    <property type="match status" value="1"/>
</dbReference>
<evidence type="ECO:0000259" key="7">
    <source>
        <dbReference type="PROSITE" id="PS50109"/>
    </source>
</evidence>
<evidence type="ECO:0000313" key="10">
    <source>
        <dbReference type="EMBL" id="WXA03843.1"/>
    </source>
</evidence>
<organism evidence="10 12">
    <name type="scientific">Mangrovimonas cancribranchiae</name>
    <dbReference type="NCBI Taxonomy" id="3080055"/>
    <lineage>
        <taxon>Bacteria</taxon>
        <taxon>Pseudomonadati</taxon>
        <taxon>Bacteroidota</taxon>
        <taxon>Flavobacteriia</taxon>
        <taxon>Flavobacteriales</taxon>
        <taxon>Flavobacteriaceae</taxon>
        <taxon>Mangrovimonas</taxon>
    </lineage>
</organism>
<keyword evidence="6" id="KW-0812">Transmembrane</keyword>
<dbReference type="GO" id="GO:0000155">
    <property type="term" value="F:phosphorelay sensor kinase activity"/>
    <property type="evidence" value="ECO:0007669"/>
    <property type="project" value="InterPro"/>
</dbReference>
<dbReference type="PROSITE" id="PS50839">
    <property type="entry name" value="CHASE"/>
    <property type="match status" value="1"/>
</dbReference>
<dbReference type="InterPro" id="IPR006189">
    <property type="entry name" value="CHASE_dom"/>
</dbReference>
<feature type="domain" description="Histidine kinase" evidence="7">
    <location>
        <begin position="329"/>
        <end position="549"/>
    </location>
</feature>
<feature type="transmembrane region" description="Helical" evidence="6">
    <location>
        <begin position="263"/>
        <end position="285"/>
    </location>
</feature>
<dbReference type="AlphaFoldDB" id="A0AAU6P1L4"/>
<dbReference type="InterPro" id="IPR036097">
    <property type="entry name" value="HisK_dim/P_sf"/>
</dbReference>
<dbReference type="Pfam" id="PF00512">
    <property type="entry name" value="HisKA"/>
    <property type="match status" value="1"/>
</dbReference>
<keyword evidence="6" id="KW-1133">Transmembrane helix</keyword>
<evidence type="ECO:0000256" key="3">
    <source>
        <dbReference type="ARBA" id="ARBA00022553"/>
    </source>
</evidence>
<dbReference type="KEGG" id="mcaa:R3L15_02420"/>
<dbReference type="PROSITE" id="PS50110">
    <property type="entry name" value="RESPONSE_REGULATORY"/>
    <property type="match status" value="1"/>
</dbReference>
<evidence type="ECO:0000256" key="2">
    <source>
        <dbReference type="ARBA" id="ARBA00012438"/>
    </source>
</evidence>
<dbReference type="Gene3D" id="3.40.50.2300">
    <property type="match status" value="1"/>
</dbReference>
<keyword evidence="3 5" id="KW-0597">Phosphoprotein</keyword>
<dbReference type="InterPro" id="IPR005467">
    <property type="entry name" value="His_kinase_dom"/>
</dbReference>
<feature type="modified residue" description="4-aspartylphosphate" evidence="5">
    <location>
        <position position="619"/>
    </location>
</feature>
<dbReference type="EMBL" id="CP136925">
    <property type="protein sequence ID" value="WXA13736.1"/>
    <property type="molecule type" value="Genomic_DNA"/>
</dbReference>
<dbReference type="InterPro" id="IPR011006">
    <property type="entry name" value="CheY-like_superfamily"/>
</dbReference>
<evidence type="ECO:0000256" key="4">
    <source>
        <dbReference type="ARBA" id="ARBA00023012"/>
    </source>
</evidence>
<dbReference type="InterPro" id="IPR003594">
    <property type="entry name" value="HATPase_dom"/>
</dbReference>
<dbReference type="EMBL" id="CP136924">
    <property type="protein sequence ID" value="WXA03843.1"/>
    <property type="molecule type" value="Genomic_DNA"/>
</dbReference>
<dbReference type="Pfam" id="PF00072">
    <property type="entry name" value="Response_reg"/>
    <property type="match status" value="1"/>
</dbReference>
<dbReference type="InterPro" id="IPR003661">
    <property type="entry name" value="HisK_dim/P_dom"/>
</dbReference>
<dbReference type="Pfam" id="PF02518">
    <property type="entry name" value="HATPase_c"/>
    <property type="match status" value="1"/>
</dbReference>
<keyword evidence="12" id="KW-1185">Reference proteome</keyword>
<evidence type="ECO:0000259" key="8">
    <source>
        <dbReference type="PROSITE" id="PS50110"/>
    </source>
</evidence>
<evidence type="ECO:0000313" key="11">
    <source>
        <dbReference type="EMBL" id="WXA13736.1"/>
    </source>
</evidence>
<evidence type="ECO:0000313" key="12">
    <source>
        <dbReference type="Proteomes" id="UP001368318"/>
    </source>
</evidence>
<gene>
    <name evidence="11" type="ORF">R3L15_02420</name>
    <name evidence="10" type="ORF">R3L16_04975</name>
</gene>
<dbReference type="EC" id="2.7.13.3" evidence="2"/>
<evidence type="ECO:0000256" key="6">
    <source>
        <dbReference type="SAM" id="Phobius"/>
    </source>
</evidence>
<dbReference type="PANTHER" id="PTHR45339">
    <property type="entry name" value="HYBRID SIGNAL TRANSDUCTION HISTIDINE KINASE J"/>
    <property type="match status" value="1"/>
</dbReference>
<dbReference type="PROSITE" id="PS50109">
    <property type="entry name" value="HIS_KIN"/>
    <property type="match status" value="1"/>
</dbReference>
<feature type="domain" description="CHASE" evidence="9">
    <location>
        <begin position="109"/>
        <end position="201"/>
    </location>
</feature>
<evidence type="ECO:0000256" key="5">
    <source>
        <dbReference type="PROSITE-ProRule" id="PRU00169"/>
    </source>
</evidence>